<keyword evidence="3" id="KW-1003">Cell membrane</keyword>
<feature type="transmembrane region" description="Helical" evidence="7">
    <location>
        <begin position="329"/>
        <end position="352"/>
    </location>
</feature>
<dbReference type="InterPro" id="IPR020846">
    <property type="entry name" value="MFS_dom"/>
</dbReference>
<dbReference type="RefSeq" id="WP_218469179.1">
    <property type="nucleotide sequence ID" value="NZ_BAABJN010000008.1"/>
</dbReference>
<dbReference type="EMBL" id="CP078145">
    <property type="protein sequence ID" value="QXN88296.1"/>
    <property type="molecule type" value="Genomic_DNA"/>
</dbReference>
<sequence length="430" mass="44148">MANSDSARGGGPVAAPACDTAASDTAASDEVRARWSGAFRVGVPGLLTLAIVYGYGRYGYGLFLPQLQREFGGSAGVLGAISSVGYVAELVVLVVVARLSGRCSPRVPVVIGGLSAAVGMAMMAAAQSTAVLAIGVALAGTAPGWVWAPYSDAVAASTRPDARGHALSMISTGTTFGVMVAGPAVLLVTGSGWRTIWFGTACLALLVTAWNFLVLPKAAHTGRSGRNPPRLRWYALLQTARHRRLVAAAFSVGLVGAVYWSYAGILVAGGDHESSSAPLFWSLIGVAGVIGTATGALVGKWGMPTVFVVAQLCTLLSCGILAMGSPSSVMFVVAAALYGTGFMVSGTVVSLWSSRVFPDRPTEGFSWVIIALTVGAAAGPAVFGILVDAFDIEIVFAVLSIVVAATFLVRPRRMDVDLGRGPPDPPGRYQ</sequence>
<feature type="domain" description="Major facilitator superfamily (MFS) profile" evidence="8">
    <location>
        <begin position="42"/>
        <end position="415"/>
    </location>
</feature>
<evidence type="ECO:0000259" key="8">
    <source>
        <dbReference type="PROSITE" id="PS50850"/>
    </source>
</evidence>
<evidence type="ECO:0000256" key="6">
    <source>
        <dbReference type="ARBA" id="ARBA00023136"/>
    </source>
</evidence>
<feature type="transmembrane region" description="Helical" evidence="7">
    <location>
        <begin position="392"/>
        <end position="410"/>
    </location>
</feature>
<accession>A0ABX8RG38</accession>
<feature type="transmembrane region" description="Helical" evidence="7">
    <location>
        <begin position="169"/>
        <end position="190"/>
    </location>
</feature>
<dbReference type="InterPro" id="IPR011701">
    <property type="entry name" value="MFS"/>
</dbReference>
<evidence type="ECO:0000256" key="4">
    <source>
        <dbReference type="ARBA" id="ARBA00022692"/>
    </source>
</evidence>
<feature type="transmembrane region" description="Helical" evidence="7">
    <location>
        <begin position="364"/>
        <end position="386"/>
    </location>
</feature>
<protein>
    <submittedName>
        <fullName evidence="9">MFS transporter</fullName>
    </submittedName>
</protein>
<keyword evidence="6 7" id="KW-0472">Membrane</keyword>
<gene>
    <name evidence="9" type="ORF">KV110_22080</name>
</gene>
<feature type="transmembrane region" description="Helical" evidence="7">
    <location>
        <begin position="245"/>
        <end position="267"/>
    </location>
</feature>
<dbReference type="InterPro" id="IPR050171">
    <property type="entry name" value="MFS_Transporters"/>
</dbReference>
<feature type="transmembrane region" description="Helical" evidence="7">
    <location>
        <begin position="107"/>
        <end position="124"/>
    </location>
</feature>
<keyword evidence="2" id="KW-0813">Transport</keyword>
<proteinExistence type="predicted"/>
<evidence type="ECO:0000256" key="2">
    <source>
        <dbReference type="ARBA" id="ARBA00022448"/>
    </source>
</evidence>
<evidence type="ECO:0000256" key="1">
    <source>
        <dbReference type="ARBA" id="ARBA00004651"/>
    </source>
</evidence>
<feature type="transmembrane region" description="Helical" evidence="7">
    <location>
        <begin position="130"/>
        <end position="148"/>
    </location>
</feature>
<feature type="transmembrane region" description="Helical" evidence="7">
    <location>
        <begin position="37"/>
        <end position="55"/>
    </location>
</feature>
<organism evidence="9 10">
    <name type="scientific">Nocardia iowensis</name>
    <dbReference type="NCBI Taxonomy" id="204891"/>
    <lineage>
        <taxon>Bacteria</taxon>
        <taxon>Bacillati</taxon>
        <taxon>Actinomycetota</taxon>
        <taxon>Actinomycetes</taxon>
        <taxon>Mycobacteriales</taxon>
        <taxon>Nocardiaceae</taxon>
        <taxon>Nocardia</taxon>
    </lineage>
</organism>
<evidence type="ECO:0000256" key="3">
    <source>
        <dbReference type="ARBA" id="ARBA00022475"/>
    </source>
</evidence>
<comment type="subcellular location">
    <subcellularLocation>
        <location evidence="1">Cell membrane</location>
        <topology evidence="1">Multi-pass membrane protein</topology>
    </subcellularLocation>
</comment>
<reference evidence="9 10" key="1">
    <citation type="submission" date="2021-07" db="EMBL/GenBank/DDBJ databases">
        <title>Whole Genome Sequence of Nocardia Iowensis.</title>
        <authorList>
            <person name="Lamm A."/>
            <person name="Collins-Fairclough A.M."/>
            <person name="Bunk B."/>
            <person name="Sproer C."/>
        </authorList>
    </citation>
    <scope>NUCLEOTIDE SEQUENCE [LARGE SCALE GENOMIC DNA]</scope>
    <source>
        <strain evidence="9 10">NRRL 5646</strain>
    </source>
</reference>
<feature type="transmembrane region" description="Helical" evidence="7">
    <location>
        <begin position="196"/>
        <end position="215"/>
    </location>
</feature>
<keyword evidence="10" id="KW-1185">Reference proteome</keyword>
<evidence type="ECO:0000256" key="5">
    <source>
        <dbReference type="ARBA" id="ARBA00022989"/>
    </source>
</evidence>
<dbReference type="PROSITE" id="PS50850">
    <property type="entry name" value="MFS"/>
    <property type="match status" value="1"/>
</dbReference>
<keyword evidence="4 7" id="KW-0812">Transmembrane</keyword>
<evidence type="ECO:0000256" key="7">
    <source>
        <dbReference type="SAM" id="Phobius"/>
    </source>
</evidence>
<dbReference type="PANTHER" id="PTHR23517:SF13">
    <property type="entry name" value="MAJOR FACILITATOR SUPERFAMILY MFS_1"/>
    <property type="match status" value="1"/>
</dbReference>
<dbReference type="PANTHER" id="PTHR23517">
    <property type="entry name" value="RESISTANCE PROTEIN MDTM, PUTATIVE-RELATED-RELATED"/>
    <property type="match status" value="1"/>
</dbReference>
<feature type="transmembrane region" description="Helical" evidence="7">
    <location>
        <begin position="75"/>
        <end position="95"/>
    </location>
</feature>
<dbReference type="Proteomes" id="UP000694257">
    <property type="component" value="Chromosome"/>
</dbReference>
<evidence type="ECO:0000313" key="9">
    <source>
        <dbReference type="EMBL" id="QXN88296.1"/>
    </source>
</evidence>
<feature type="transmembrane region" description="Helical" evidence="7">
    <location>
        <begin position="279"/>
        <end position="298"/>
    </location>
</feature>
<dbReference type="Pfam" id="PF07690">
    <property type="entry name" value="MFS_1"/>
    <property type="match status" value="1"/>
</dbReference>
<keyword evidence="5 7" id="KW-1133">Transmembrane helix</keyword>
<name>A0ABX8RG38_NOCIO</name>
<feature type="transmembrane region" description="Helical" evidence="7">
    <location>
        <begin position="305"/>
        <end position="323"/>
    </location>
</feature>
<evidence type="ECO:0000313" key="10">
    <source>
        <dbReference type="Proteomes" id="UP000694257"/>
    </source>
</evidence>